<evidence type="ECO:0000259" key="11">
    <source>
        <dbReference type="Pfam" id="PF25624"/>
    </source>
</evidence>
<dbReference type="InterPro" id="IPR057288">
    <property type="entry name" value="PH_PLEKHM2"/>
</dbReference>
<accession>W5MSC7</accession>
<dbReference type="EMBL" id="AHAT01016350">
    <property type="status" value="NOT_ANNOTATED_CDS"/>
    <property type="molecule type" value="Genomic_DNA"/>
</dbReference>
<dbReference type="SUPFAM" id="SSF52058">
    <property type="entry name" value="L domain-like"/>
    <property type="match status" value="1"/>
</dbReference>
<dbReference type="InterPro" id="IPR057292">
    <property type="entry name" value="PH_S11IP"/>
</dbReference>
<keyword evidence="6" id="KW-0677">Repeat</keyword>
<evidence type="ECO:0000256" key="4">
    <source>
        <dbReference type="ARBA" id="ARBA00022490"/>
    </source>
</evidence>
<dbReference type="InterPro" id="IPR057676">
    <property type="entry name" value="PH_S11IP_C"/>
</dbReference>
<feature type="domain" description="LKB1 serine/threonine kinase interacting protein 1 N-terminal" evidence="8">
    <location>
        <begin position="7"/>
        <end position="96"/>
    </location>
</feature>
<dbReference type="eggNOG" id="KOG1859">
    <property type="taxonomic scope" value="Eukaryota"/>
</dbReference>
<keyword evidence="13" id="KW-1185">Reference proteome</keyword>
<comment type="subcellular location">
    <subcellularLocation>
        <location evidence="1">Cytoplasm</location>
    </subcellularLocation>
</comment>
<reference evidence="13" key="1">
    <citation type="submission" date="2011-12" db="EMBL/GenBank/DDBJ databases">
        <title>The Draft Genome of Lepisosteus oculatus.</title>
        <authorList>
            <consortium name="The Broad Institute Genome Assembly &amp; Analysis Group"/>
            <consortium name="Computational R&amp;D Group"/>
            <consortium name="and Sequencing Platform"/>
            <person name="Di Palma F."/>
            <person name="Alfoldi J."/>
            <person name="Johnson J."/>
            <person name="Berlin A."/>
            <person name="Gnerre S."/>
            <person name="Jaffe D."/>
            <person name="MacCallum I."/>
            <person name="Young S."/>
            <person name="Walker B.J."/>
            <person name="Lander E.S."/>
            <person name="Lindblad-Toh K."/>
        </authorList>
    </citation>
    <scope>NUCLEOTIDE SEQUENCE [LARGE SCALE GENOMIC DNA]</scope>
</reference>
<evidence type="ECO:0000313" key="13">
    <source>
        <dbReference type="Proteomes" id="UP000018468"/>
    </source>
</evidence>
<feature type="region of interest" description="Disordered" evidence="7">
    <location>
        <begin position="474"/>
        <end position="558"/>
    </location>
</feature>
<keyword evidence="4" id="KW-0963">Cytoplasm</keyword>
<feature type="compositionally biased region" description="Polar residues" evidence="7">
    <location>
        <begin position="510"/>
        <end position="522"/>
    </location>
</feature>
<evidence type="ECO:0000256" key="5">
    <source>
        <dbReference type="ARBA" id="ARBA00022614"/>
    </source>
</evidence>
<evidence type="ECO:0000259" key="10">
    <source>
        <dbReference type="Pfam" id="PF25357"/>
    </source>
</evidence>
<dbReference type="GO" id="GO:0008104">
    <property type="term" value="P:intracellular protein localization"/>
    <property type="evidence" value="ECO:0000318"/>
    <property type="project" value="GO_Central"/>
</dbReference>
<dbReference type="STRING" id="7918.ENSLOCP00000011286"/>
<comment type="similarity">
    <text evidence="2">Belongs to the STK11IP family.</text>
</comment>
<dbReference type="FunCoup" id="W5MSC7">
    <property type="interactions" value="627"/>
</dbReference>
<dbReference type="OMA" id="MVKFGRQ"/>
<dbReference type="InterPro" id="IPR001611">
    <property type="entry name" value="Leu-rich_rpt"/>
</dbReference>
<feature type="domain" description="Serine/threonine-protein kinase 11-interacting protein PH" evidence="10">
    <location>
        <begin position="592"/>
        <end position="646"/>
    </location>
</feature>
<dbReference type="FunFam" id="3.80.10.10:FF:002102">
    <property type="entry name" value="Serine/threonine kinase 11 interacting protein"/>
    <property type="match status" value="1"/>
</dbReference>
<evidence type="ECO:0000256" key="6">
    <source>
        <dbReference type="ARBA" id="ARBA00022737"/>
    </source>
</evidence>
<dbReference type="Pfam" id="PF15904">
    <property type="entry name" value="LIP1"/>
    <property type="match status" value="1"/>
</dbReference>
<dbReference type="PROSITE" id="PS51450">
    <property type="entry name" value="LRR"/>
    <property type="match status" value="1"/>
</dbReference>
<dbReference type="AlphaFoldDB" id="W5MSC7"/>
<dbReference type="InParanoid" id="W5MSC7"/>
<dbReference type="EMBL" id="AHAT01016354">
    <property type="status" value="NOT_ANNOTATED_CDS"/>
    <property type="molecule type" value="Genomic_DNA"/>
</dbReference>
<feature type="domain" description="PLEKHM2 PH" evidence="9">
    <location>
        <begin position="847"/>
        <end position="979"/>
    </location>
</feature>
<dbReference type="HOGENOM" id="CLU_008018_0_0_1"/>
<evidence type="ECO:0000256" key="2">
    <source>
        <dbReference type="ARBA" id="ARBA00008771"/>
    </source>
</evidence>
<dbReference type="Pfam" id="PF25624">
    <property type="entry name" value="PH_S11IP_C"/>
    <property type="match status" value="1"/>
</dbReference>
<dbReference type="GeneTree" id="ENSGT00940000158471"/>
<organism evidence="12 13">
    <name type="scientific">Lepisosteus oculatus</name>
    <name type="common">Spotted gar</name>
    <dbReference type="NCBI Taxonomy" id="7918"/>
    <lineage>
        <taxon>Eukaryota</taxon>
        <taxon>Metazoa</taxon>
        <taxon>Chordata</taxon>
        <taxon>Craniata</taxon>
        <taxon>Vertebrata</taxon>
        <taxon>Euteleostomi</taxon>
        <taxon>Actinopterygii</taxon>
        <taxon>Neopterygii</taxon>
        <taxon>Holostei</taxon>
        <taxon>Semionotiformes</taxon>
        <taxon>Lepisosteidae</taxon>
        <taxon>Lepisosteus</taxon>
    </lineage>
</organism>
<dbReference type="InterPro" id="IPR032675">
    <property type="entry name" value="LRR_dom_sf"/>
</dbReference>
<dbReference type="EMBL" id="AHAT01016352">
    <property type="status" value="NOT_ANNOTATED_CDS"/>
    <property type="molecule type" value="Genomic_DNA"/>
</dbReference>
<feature type="compositionally biased region" description="Acidic residues" evidence="7">
    <location>
        <begin position="540"/>
        <end position="558"/>
    </location>
</feature>
<dbReference type="PANTHER" id="PTHR15454:SF69">
    <property type="entry name" value="SERINE_THREONINE-PROTEIN KINASE 11-INTERACTING PROTEIN"/>
    <property type="match status" value="1"/>
</dbReference>
<sequence>MAAPESGGSTLVHSLASLLRNNDEGDSVLDGTSTLSLMASSLQHLTRLFEQYLLSRTHQHGFLALPSHPADTASLLQVQFLFDMLQKTISLKKNNLKKISLSPLPRLVPFIQIKCLGLHHIEEHKRKGRKLIYASLHFYCICSLGFLDILLLRVYVDLQSTNMSLEEHYRTFSISLVECFKIFCNSLRICLAEHICERSEVIASTSKVRHVDLTLCIQKSQTNHLSHRKLYTEILFKIKIYKLTGVEHLSSLQHLDLAYNLLMEHSQLAPLSQLHCLSTLKLEGNPLYFQRAHRFSVIKHISPKAACLKLKLDGFLLSASELAVLPKPGQLIGQIVQNTPQEVILSERGTQDVSSGGGELSDSLSLSESGAARLCRKKSKSKIKVRRASISEPSDTDYESRAQNASLDIVLPHQKAIERMDSFRHQLGEDWLQYKHHLEGTQVIQANMGSEVPKQSPLANMTVDQNPRAPHQIVVNPKTGSQGPRVKSLIGPLLTSEPKEEMSEVEDTESTLQYTGHSQEGTESVLEWSEPTLEVSAQELESEGPEEEGKEQLEEEEDDFEGKKVQFLLFCNVSKINIPRATKQQKAPAHLFHLSQGEEISLPVLELHFSYISRARQRRQYVMLDEDPQQALQSLAEVLTRIAEENVHKVSQGQPECERLQCLKCKLEFTQRVEEERCVLLPPHVGSMKPAEAGQDTADAAANALICPECNSDHVVQLPGQSDQYTSTPVQSQFYKVQNISNDHKIMYGSVCSTVASDKARTENGKLQVKEQSAQLDSAVDSFYSAKSGTFYIGEETEGEGERLAGKVIANVEDLTGSFCYSPPKELQSQAEHTEQSSPAQYNLLVADFQTVDHRLKLFFDVEVFEENSEELQCFLKMSTVKYGDPGEFSSLLVVSDRWIYILEIVSETLRGQPSEWLRKRESHKLSELSYLEVGLGSQSIHMEFEDSGTAYTMLIRDSNRCKHFFSLLTGIVRDLAPKSDSKLKSISTARLNPQHHLWPLLCENVEADAPEDCQLQFFYLLAFLLKGTVAFSKGDWDVLCCTTRICDNISKTVLLVTGRVDVVAPVTLLVTQDTLYLLNEDHQWSKTLPSQASSGNTESLGEKIQVQETQPISCVSSIHLFSSDQCRVSIKLYDEIAKDEKTWQLRTESPELQKGLVEWIRIQWEAMFGVKLTICLQE</sequence>
<reference evidence="12" key="2">
    <citation type="submission" date="2025-08" db="UniProtKB">
        <authorList>
            <consortium name="Ensembl"/>
        </authorList>
    </citation>
    <scope>IDENTIFICATION</scope>
</reference>
<dbReference type="EMBL" id="AHAT01016351">
    <property type="status" value="NOT_ANNOTATED_CDS"/>
    <property type="molecule type" value="Genomic_DNA"/>
</dbReference>
<dbReference type="Pfam" id="PF23142">
    <property type="entry name" value="PH_PLEKHM2"/>
    <property type="match status" value="1"/>
</dbReference>
<dbReference type="GO" id="GO:0005737">
    <property type="term" value="C:cytoplasm"/>
    <property type="evidence" value="ECO:0000318"/>
    <property type="project" value="GO_Central"/>
</dbReference>
<dbReference type="InterPro" id="IPR031782">
    <property type="entry name" value="LIP1_N"/>
</dbReference>
<evidence type="ECO:0000313" key="12">
    <source>
        <dbReference type="Ensembl" id="ENSLOCP00000011286.1"/>
    </source>
</evidence>
<protein>
    <recommendedName>
        <fullName evidence="3">Serine/threonine-protein kinase 11-interacting protein</fullName>
    </recommendedName>
</protein>
<dbReference type="PANTHER" id="PTHR15454">
    <property type="entry name" value="NISCHARIN RELATED"/>
    <property type="match status" value="1"/>
</dbReference>
<dbReference type="EMBL" id="AHAT01016355">
    <property type="status" value="NOT_ANNOTATED_CDS"/>
    <property type="molecule type" value="Genomic_DNA"/>
</dbReference>
<reference evidence="12" key="3">
    <citation type="submission" date="2025-09" db="UniProtKB">
        <authorList>
            <consortium name="Ensembl"/>
        </authorList>
    </citation>
    <scope>IDENTIFICATION</scope>
</reference>
<feature type="domain" description="STK11-interacting protein C-terminal PH" evidence="11">
    <location>
        <begin position="992"/>
        <end position="1178"/>
    </location>
</feature>
<name>W5MSC7_LEPOC</name>
<dbReference type="Ensembl" id="ENSLOCT00000011302.1">
    <property type="protein sequence ID" value="ENSLOCP00000011286.1"/>
    <property type="gene ID" value="ENSLOCG00000009252.1"/>
</dbReference>
<dbReference type="EMBL" id="AHAT01016349">
    <property type="status" value="NOT_ANNOTATED_CDS"/>
    <property type="molecule type" value="Genomic_DNA"/>
</dbReference>
<dbReference type="Gene3D" id="3.80.10.10">
    <property type="entry name" value="Ribonuclease Inhibitor"/>
    <property type="match status" value="1"/>
</dbReference>
<evidence type="ECO:0000256" key="3">
    <source>
        <dbReference type="ARBA" id="ARBA00020683"/>
    </source>
</evidence>
<evidence type="ECO:0000256" key="7">
    <source>
        <dbReference type="SAM" id="MobiDB-lite"/>
    </source>
</evidence>
<dbReference type="EMBL" id="AHAT01016353">
    <property type="status" value="NOT_ANNOTATED_CDS"/>
    <property type="molecule type" value="Genomic_DNA"/>
</dbReference>
<evidence type="ECO:0000259" key="8">
    <source>
        <dbReference type="Pfam" id="PF15904"/>
    </source>
</evidence>
<dbReference type="Pfam" id="PF25357">
    <property type="entry name" value="PH_S11IP"/>
    <property type="match status" value="1"/>
</dbReference>
<evidence type="ECO:0000256" key="1">
    <source>
        <dbReference type="ARBA" id="ARBA00004496"/>
    </source>
</evidence>
<dbReference type="Proteomes" id="UP000018468">
    <property type="component" value="Linkage group LG12"/>
</dbReference>
<proteinExistence type="inferred from homology"/>
<dbReference type="Bgee" id="ENSLOCG00000009252">
    <property type="expression patterns" value="Expressed in muscle tissue and 13 other cell types or tissues"/>
</dbReference>
<evidence type="ECO:0000259" key="9">
    <source>
        <dbReference type="Pfam" id="PF23142"/>
    </source>
</evidence>
<keyword evidence="5" id="KW-0433">Leucine-rich repeat</keyword>
<dbReference type="EMBL" id="AHAT01016348">
    <property type="status" value="NOT_ANNOTATED_CDS"/>
    <property type="molecule type" value="Genomic_DNA"/>
</dbReference>